<dbReference type="Proteomes" id="UP000700596">
    <property type="component" value="Unassembled WGS sequence"/>
</dbReference>
<gene>
    <name evidence="6" type="ORF">B0J11DRAFT_109531</name>
</gene>
<name>A0A9P9DD88_9PLEO</name>
<dbReference type="Pfam" id="PF17035">
    <property type="entry name" value="BET"/>
    <property type="match status" value="1"/>
</dbReference>
<protein>
    <recommendedName>
        <fullName evidence="8">Bromodomain-containing protein</fullName>
    </recommendedName>
</protein>
<evidence type="ECO:0000256" key="1">
    <source>
        <dbReference type="ARBA" id="ARBA00023117"/>
    </source>
</evidence>
<accession>A0A9P9DD88</accession>
<proteinExistence type="predicted"/>
<feature type="domain" description="NET" evidence="5">
    <location>
        <begin position="756"/>
        <end position="838"/>
    </location>
</feature>
<dbReference type="CDD" id="cd05499">
    <property type="entry name" value="Bromo_BDF1_2_II"/>
    <property type="match status" value="1"/>
</dbReference>
<keyword evidence="1 2" id="KW-0103">Bromodomain</keyword>
<comment type="caution">
    <text evidence="6">The sequence shown here is derived from an EMBL/GenBank/DDBJ whole genome shotgun (WGS) entry which is preliminary data.</text>
</comment>
<feature type="compositionally biased region" description="Basic and acidic residues" evidence="3">
    <location>
        <begin position="862"/>
        <end position="881"/>
    </location>
</feature>
<dbReference type="PROSITE" id="PS51525">
    <property type="entry name" value="NET"/>
    <property type="match status" value="1"/>
</dbReference>
<dbReference type="InterPro" id="IPR038336">
    <property type="entry name" value="NET_sf"/>
</dbReference>
<dbReference type="InterPro" id="IPR027353">
    <property type="entry name" value="NET_dom"/>
</dbReference>
<feature type="compositionally biased region" description="Polar residues" evidence="3">
    <location>
        <begin position="240"/>
        <end position="249"/>
    </location>
</feature>
<evidence type="ECO:0008006" key="8">
    <source>
        <dbReference type="Google" id="ProtNLM"/>
    </source>
</evidence>
<evidence type="ECO:0000313" key="6">
    <source>
        <dbReference type="EMBL" id="KAH7117118.1"/>
    </source>
</evidence>
<feature type="region of interest" description="Disordered" evidence="3">
    <location>
        <begin position="715"/>
        <end position="768"/>
    </location>
</feature>
<dbReference type="GO" id="GO:0006355">
    <property type="term" value="P:regulation of DNA-templated transcription"/>
    <property type="evidence" value="ECO:0007669"/>
    <property type="project" value="TreeGrafter"/>
</dbReference>
<dbReference type="PANTHER" id="PTHR22880:SF225">
    <property type="entry name" value="BROMODOMAIN-CONTAINING PROTEIN BET-1-RELATED"/>
    <property type="match status" value="1"/>
</dbReference>
<dbReference type="PANTHER" id="PTHR22880">
    <property type="entry name" value="FALZ-RELATED BROMODOMAIN-CONTAINING PROTEINS"/>
    <property type="match status" value="1"/>
</dbReference>
<dbReference type="PRINTS" id="PR00503">
    <property type="entry name" value="BROMODOMAIN"/>
</dbReference>
<feature type="compositionally biased region" description="Low complexity" evidence="3">
    <location>
        <begin position="489"/>
        <end position="506"/>
    </location>
</feature>
<dbReference type="Gene3D" id="1.20.920.10">
    <property type="entry name" value="Bromodomain-like"/>
    <property type="match status" value="2"/>
</dbReference>
<feature type="compositionally biased region" description="Acidic residues" evidence="3">
    <location>
        <begin position="677"/>
        <end position="691"/>
    </location>
</feature>
<feature type="region of interest" description="Disordered" evidence="3">
    <location>
        <begin position="663"/>
        <end position="691"/>
    </location>
</feature>
<evidence type="ECO:0000259" key="4">
    <source>
        <dbReference type="PROSITE" id="PS50014"/>
    </source>
</evidence>
<feature type="compositionally biased region" description="Polar residues" evidence="3">
    <location>
        <begin position="219"/>
        <end position="230"/>
    </location>
</feature>
<dbReference type="GO" id="GO:0005634">
    <property type="term" value="C:nucleus"/>
    <property type="evidence" value="ECO:0007669"/>
    <property type="project" value="TreeGrafter"/>
</dbReference>
<feature type="region of interest" description="Disordered" evidence="3">
    <location>
        <begin position="834"/>
        <end position="929"/>
    </location>
</feature>
<dbReference type="OrthoDB" id="784962at2759"/>
<dbReference type="InterPro" id="IPR050935">
    <property type="entry name" value="Bromo_chromatin_reader"/>
</dbReference>
<feature type="domain" description="Bromo" evidence="4">
    <location>
        <begin position="569"/>
        <end position="641"/>
    </location>
</feature>
<feature type="compositionally biased region" description="Basic and acidic residues" evidence="3">
    <location>
        <begin position="289"/>
        <end position="303"/>
    </location>
</feature>
<keyword evidence="7" id="KW-1185">Reference proteome</keyword>
<evidence type="ECO:0000256" key="3">
    <source>
        <dbReference type="SAM" id="MobiDB-lite"/>
    </source>
</evidence>
<feature type="compositionally biased region" description="Acidic residues" evidence="3">
    <location>
        <begin position="915"/>
        <end position="929"/>
    </location>
</feature>
<reference evidence="6" key="1">
    <citation type="journal article" date="2021" name="Nat. Commun.">
        <title>Genetic determinants of endophytism in the Arabidopsis root mycobiome.</title>
        <authorList>
            <person name="Mesny F."/>
            <person name="Miyauchi S."/>
            <person name="Thiergart T."/>
            <person name="Pickel B."/>
            <person name="Atanasova L."/>
            <person name="Karlsson M."/>
            <person name="Huettel B."/>
            <person name="Barry K.W."/>
            <person name="Haridas S."/>
            <person name="Chen C."/>
            <person name="Bauer D."/>
            <person name="Andreopoulos W."/>
            <person name="Pangilinan J."/>
            <person name="LaButti K."/>
            <person name="Riley R."/>
            <person name="Lipzen A."/>
            <person name="Clum A."/>
            <person name="Drula E."/>
            <person name="Henrissat B."/>
            <person name="Kohler A."/>
            <person name="Grigoriev I.V."/>
            <person name="Martin F.M."/>
            <person name="Hacquard S."/>
        </authorList>
    </citation>
    <scope>NUCLEOTIDE SEQUENCE</scope>
    <source>
        <strain evidence="6">MPI-CAGE-CH-0243</strain>
    </source>
</reference>
<feature type="compositionally biased region" description="Basic residues" evidence="3">
    <location>
        <begin position="847"/>
        <end position="860"/>
    </location>
</feature>
<feature type="compositionally biased region" description="Low complexity" evidence="3">
    <location>
        <begin position="174"/>
        <end position="185"/>
    </location>
</feature>
<feature type="compositionally biased region" description="Polar residues" evidence="3">
    <location>
        <begin position="186"/>
        <end position="198"/>
    </location>
</feature>
<dbReference type="GO" id="GO:0006338">
    <property type="term" value="P:chromatin remodeling"/>
    <property type="evidence" value="ECO:0007669"/>
    <property type="project" value="TreeGrafter"/>
</dbReference>
<dbReference type="Pfam" id="PF00439">
    <property type="entry name" value="Bromodomain"/>
    <property type="match status" value="2"/>
</dbReference>
<feature type="compositionally biased region" description="Basic and acidic residues" evidence="3">
    <location>
        <begin position="517"/>
        <end position="536"/>
    </location>
</feature>
<dbReference type="AlphaFoldDB" id="A0A9P9DD88"/>
<evidence type="ECO:0000259" key="5">
    <source>
        <dbReference type="PROSITE" id="PS51525"/>
    </source>
</evidence>
<dbReference type="InterPro" id="IPR036427">
    <property type="entry name" value="Bromodomain-like_sf"/>
</dbReference>
<dbReference type="GO" id="GO:0000785">
    <property type="term" value="C:chromatin"/>
    <property type="evidence" value="ECO:0007669"/>
    <property type="project" value="TreeGrafter"/>
</dbReference>
<evidence type="ECO:0000256" key="2">
    <source>
        <dbReference type="PROSITE-ProRule" id="PRU00035"/>
    </source>
</evidence>
<dbReference type="InterPro" id="IPR001487">
    <property type="entry name" value="Bromodomain"/>
</dbReference>
<feature type="compositionally biased region" description="Low complexity" evidence="3">
    <location>
        <begin position="149"/>
        <end position="162"/>
    </location>
</feature>
<evidence type="ECO:0000313" key="7">
    <source>
        <dbReference type="Proteomes" id="UP000700596"/>
    </source>
</evidence>
<feature type="compositionally biased region" description="Polar residues" evidence="3">
    <location>
        <begin position="310"/>
        <end position="321"/>
    </location>
</feature>
<dbReference type="PROSITE" id="PS50014">
    <property type="entry name" value="BROMODOMAIN_2"/>
    <property type="match status" value="2"/>
</dbReference>
<dbReference type="Gene3D" id="1.20.1270.220">
    <property type="match status" value="1"/>
</dbReference>
<feature type="compositionally biased region" description="Low complexity" evidence="3">
    <location>
        <begin position="666"/>
        <end position="676"/>
    </location>
</feature>
<feature type="compositionally biased region" description="Basic residues" evidence="3">
    <location>
        <begin position="727"/>
        <end position="742"/>
    </location>
</feature>
<feature type="region of interest" description="Disordered" evidence="3">
    <location>
        <begin position="83"/>
        <end position="325"/>
    </location>
</feature>
<dbReference type="SUPFAM" id="SSF47370">
    <property type="entry name" value="Bromodomain"/>
    <property type="match status" value="2"/>
</dbReference>
<organism evidence="6 7">
    <name type="scientific">Dendryphion nanum</name>
    <dbReference type="NCBI Taxonomy" id="256645"/>
    <lineage>
        <taxon>Eukaryota</taxon>
        <taxon>Fungi</taxon>
        <taxon>Dikarya</taxon>
        <taxon>Ascomycota</taxon>
        <taxon>Pezizomycotina</taxon>
        <taxon>Dothideomycetes</taxon>
        <taxon>Pleosporomycetidae</taxon>
        <taxon>Pleosporales</taxon>
        <taxon>Torulaceae</taxon>
        <taxon>Dendryphion</taxon>
    </lineage>
</organism>
<dbReference type="SMART" id="SM00297">
    <property type="entry name" value="BROMO"/>
    <property type="match status" value="2"/>
</dbReference>
<feature type="region of interest" description="Disordered" evidence="3">
    <location>
        <begin position="460"/>
        <end position="545"/>
    </location>
</feature>
<feature type="domain" description="Bromo" evidence="4">
    <location>
        <begin position="366"/>
        <end position="438"/>
    </location>
</feature>
<sequence length="929" mass="102254">MLTGSQIINCSRIDSLAPSLAPSPTRHSSHFNNVHGLMAVMTSSLDKVPIDLKAASLQSTEAMAVDAETNGVHDVLLNEPEKQQPIEPAHPPAESLPQPTTNGNHTPADVLAHPTEPITNVSSGIEPIAPFLPNSQTDANSLFDGSDMAPTSVAAAAEAPTSDVRADPVPEANTQQSDTQPPDTQLSTESTQVVTETQLPDMALPAESSETAEPMDVSQDLQASTSSTDGAPTKPMTELSIDTQQTASQAPLPLSPPIVDQEMQDAPTSGKVRSREEYDDEDAPLAKRTKTDEETVEQSDFKVPELPAHTEQTNGSTSAQPNPAPLSIEQTDVVDVQTAVGSENWPTEPMTILQNKFLLERVRNTKKIKTSLAFKDPVDTEMLKIFDYHDRVKHPMDLSTMESKLKEGQYHSVRDFMGDLDQIISNTILYNGKEHPVTQAGYNMRAYFLKGMVKMPKAGVEEPVKQPKPKKPSAAPAKVKRESRAPSITAQSPTLPTPTAASPQTAWPLKNDGMPLIRRDSSTTDRPKREIHKPPPKDLPYNSAKPRKKKYQQELKFCEGVLTEILKSKYWKIAHPFLQAVDPVALNIPSYLKIIKKPMDFGTIERNLKSGQYQTAKDFYNDAQLVFQNCYKFNPEGDEVHKMGRQLNDVFDRLWKEKQDWLAAHSAPPETSPGPATEEEEEEDEEEEEIDPAQAQIIAIQQQIAKLNETAQTLLQQQTKRSSPKAAGKKKAAKQAPPKKKALAVPPPPPTKTSKSKGRSKSTAPLSFIQKQEISEGISTLGDVEMRRAVQIIRNGCPHLAGVNDEEMEIDMDEINDDTLRELYKFIKQVRGPKNAVLDDEYEPQRSHKANASKPKKNKPMGKQEQEDSIRKIQDQLRGFDGRSGSGSSQSPPGKHPIVPPCLSLIDEFTANQDDSSDDESSGSESEEE</sequence>
<dbReference type="EMBL" id="JAGMWT010000014">
    <property type="protein sequence ID" value="KAH7117118.1"/>
    <property type="molecule type" value="Genomic_DNA"/>
</dbReference>